<dbReference type="KEGG" id="kdj:28969425"/>
<sequence>MPQSSSSSLIDRIKSKSKWSSSIQGTYTLKPDVTEQYYDTINDVNTNVDDVSDKRPKYIYDCAMSSQRTTSGALRFKDDFNKYCAEVHETITQLTRQWNHPSHTSQSARSVAEATAKWERALNLKARELNLRDSKYRIVGRWVSLDEDDHPQV</sequence>
<name>A0A1A6A057_9TREE</name>
<dbReference type="EMBL" id="KI894033">
    <property type="protein sequence ID" value="OBR83447.1"/>
    <property type="molecule type" value="Genomic_DNA"/>
</dbReference>
<proteinExistence type="predicted"/>
<dbReference type="VEuPathDB" id="FungiDB:I303_05726"/>
<reference evidence="2" key="2">
    <citation type="submission" date="2013-07" db="EMBL/GenBank/DDBJ databases">
        <authorList>
            <consortium name="The Broad Institute Genome Sequencing Platform"/>
            <person name="Cuomo C."/>
            <person name="Litvintseva A."/>
            <person name="Chen Y."/>
            <person name="Heitman J."/>
            <person name="Sun S."/>
            <person name="Springer D."/>
            <person name="Dromer F."/>
            <person name="Young S.K."/>
            <person name="Zeng Q."/>
            <person name="Gargeya S."/>
            <person name="Fitzgerald M."/>
            <person name="Abouelleil A."/>
            <person name="Alvarado L."/>
            <person name="Berlin A.M."/>
            <person name="Chapman S.B."/>
            <person name="Dewar J."/>
            <person name="Goldberg J."/>
            <person name="Griggs A."/>
            <person name="Gujja S."/>
            <person name="Hansen M."/>
            <person name="Howarth C."/>
            <person name="Imamovic A."/>
            <person name="Larimer J."/>
            <person name="McCowan C."/>
            <person name="Murphy C."/>
            <person name="Pearson M."/>
            <person name="Priest M."/>
            <person name="Roberts A."/>
            <person name="Saif S."/>
            <person name="Shea T."/>
            <person name="Sykes S."/>
            <person name="Wortman J."/>
            <person name="Nusbaum C."/>
            <person name="Birren B."/>
        </authorList>
    </citation>
    <scope>NUCLEOTIDE SEQUENCE</scope>
    <source>
        <strain evidence="2">CBS 10117</strain>
    </source>
</reference>
<protein>
    <submittedName>
        <fullName evidence="1">Uncharacterized protein</fullName>
    </submittedName>
</protein>
<dbReference type="AlphaFoldDB" id="A0A1A6A057"/>
<accession>A0A1A6A057</accession>
<evidence type="ECO:0000313" key="1">
    <source>
        <dbReference type="EMBL" id="OBR83447.1"/>
    </source>
</evidence>
<evidence type="ECO:0000313" key="2">
    <source>
        <dbReference type="EMBL" id="WWC63105.1"/>
    </source>
</evidence>
<reference evidence="2" key="3">
    <citation type="submission" date="2024-02" db="EMBL/GenBank/DDBJ databases">
        <title>Comparative genomics of Cryptococcus and Kwoniella reveals pathogenesis evolution and contrasting modes of karyotype evolution via chromosome fusion or intercentromeric recombination.</title>
        <authorList>
            <person name="Coelho M.A."/>
            <person name="David-Palma M."/>
            <person name="Shea T."/>
            <person name="Bowers K."/>
            <person name="McGinley-Smith S."/>
            <person name="Mohammad A.W."/>
            <person name="Gnirke A."/>
            <person name="Yurkov A.M."/>
            <person name="Nowrousian M."/>
            <person name="Sun S."/>
            <person name="Cuomo C.A."/>
            <person name="Heitman J."/>
        </authorList>
    </citation>
    <scope>NUCLEOTIDE SEQUENCE</scope>
    <source>
        <strain evidence="2">CBS 10117</strain>
    </source>
</reference>
<evidence type="ECO:0000313" key="3">
    <source>
        <dbReference type="Proteomes" id="UP000078595"/>
    </source>
</evidence>
<dbReference type="GeneID" id="28969425"/>
<gene>
    <name evidence="1" type="ORF">I303_05726</name>
    <name evidence="2" type="ORF">I303_105705</name>
</gene>
<dbReference type="EMBL" id="CP144536">
    <property type="protein sequence ID" value="WWC63105.1"/>
    <property type="molecule type" value="Genomic_DNA"/>
</dbReference>
<keyword evidence="3" id="KW-1185">Reference proteome</keyword>
<dbReference type="RefSeq" id="XP_018261289.1">
    <property type="nucleotide sequence ID" value="XM_018409017.1"/>
</dbReference>
<dbReference type="Proteomes" id="UP000078595">
    <property type="component" value="Chromosome 7"/>
</dbReference>
<organism evidence="1">
    <name type="scientific">Kwoniella dejecticola CBS 10117</name>
    <dbReference type="NCBI Taxonomy" id="1296121"/>
    <lineage>
        <taxon>Eukaryota</taxon>
        <taxon>Fungi</taxon>
        <taxon>Dikarya</taxon>
        <taxon>Basidiomycota</taxon>
        <taxon>Agaricomycotina</taxon>
        <taxon>Tremellomycetes</taxon>
        <taxon>Tremellales</taxon>
        <taxon>Cryptococcaceae</taxon>
        <taxon>Kwoniella</taxon>
    </lineage>
</organism>
<reference evidence="1" key="1">
    <citation type="submission" date="2013-07" db="EMBL/GenBank/DDBJ databases">
        <title>The Genome Sequence of Cryptococcus dejecticola CBS10117.</title>
        <authorList>
            <consortium name="The Broad Institute Genome Sequencing Platform"/>
            <person name="Cuomo C."/>
            <person name="Litvintseva A."/>
            <person name="Chen Y."/>
            <person name="Heitman J."/>
            <person name="Sun S."/>
            <person name="Springer D."/>
            <person name="Dromer F."/>
            <person name="Young S.K."/>
            <person name="Zeng Q."/>
            <person name="Gargeya S."/>
            <person name="Fitzgerald M."/>
            <person name="Abouelleil A."/>
            <person name="Alvarado L."/>
            <person name="Berlin A.M."/>
            <person name="Chapman S.B."/>
            <person name="Dewar J."/>
            <person name="Goldberg J."/>
            <person name="Griggs A."/>
            <person name="Gujja S."/>
            <person name="Hansen M."/>
            <person name="Howarth C."/>
            <person name="Imamovic A."/>
            <person name="Larimer J."/>
            <person name="McCowan C."/>
            <person name="Murphy C."/>
            <person name="Pearson M."/>
            <person name="Priest M."/>
            <person name="Roberts A."/>
            <person name="Saif S."/>
            <person name="Shea T."/>
            <person name="Sykes S."/>
            <person name="Wortman J."/>
            <person name="Nusbaum C."/>
            <person name="Birren B."/>
        </authorList>
    </citation>
    <scope>NUCLEOTIDE SEQUENCE [LARGE SCALE GENOMIC DNA]</scope>
    <source>
        <strain evidence="1">CBS 10117</strain>
    </source>
</reference>